<accession>A0A423VYF5</accession>
<protein>
    <recommendedName>
        <fullName evidence="3">Zn(2)-C6 fungal-type domain-containing protein</fullName>
    </recommendedName>
</protein>
<dbReference type="Proteomes" id="UP000284375">
    <property type="component" value="Unassembled WGS sequence"/>
</dbReference>
<dbReference type="CDD" id="cd00067">
    <property type="entry name" value="GAL4"/>
    <property type="match status" value="1"/>
</dbReference>
<dbReference type="GO" id="GO:0008270">
    <property type="term" value="F:zinc ion binding"/>
    <property type="evidence" value="ECO:0007669"/>
    <property type="project" value="InterPro"/>
</dbReference>
<dbReference type="PROSITE" id="PS50048">
    <property type="entry name" value="ZN2_CY6_FUNGAL_2"/>
    <property type="match status" value="1"/>
</dbReference>
<name>A0A423VYF5_CYTCH</name>
<proteinExistence type="predicted"/>
<dbReference type="STRING" id="252740.A0A423VYF5"/>
<sequence length="403" mass="44113">MSVQSFRRSCDRCHVQKLKCCRNTRSPTQCQRCERAGHECVYSQRNPRLTAKLRRSASSSTATLATREEAVQPHQPPAAPAVDDVSPEKLSLEWLTPPDEATVVDPLADWSLQSFTDSPQGDYPDLFDPALYSPQTSSTSFSAKEVADAGTTWQLQELFERLSTLTKTLEDYVHFLASQWNRRDIQNYPVGEVFGTFQTFLTTLQAQTPSEKPTVLEGCQQTRTAMLASHCYTVCIKIMETLAENVCQEMSAQVAVWRPPGGDVVSGSNGPEAVDFVVGESFSHLNPLASSLVSACTMLHTGVGIVCKIEAELGVPQGNGIMANRETVIASGVQLQAPDRKGSAGFAQAAVFLGVMREGAGGDGGYINNLQNFQRHHTEILRLARQHTSAFLSQILSLQMRKA</sequence>
<feature type="compositionally biased region" description="Low complexity" evidence="2">
    <location>
        <begin position="56"/>
        <end position="65"/>
    </location>
</feature>
<dbReference type="GO" id="GO:0000981">
    <property type="term" value="F:DNA-binding transcription factor activity, RNA polymerase II-specific"/>
    <property type="evidence" value="ECO:0007669"/>
    <property type="project" value="InterPro"/>
</dbReference>
<dbReference type="Pfam" id="PF00172">
    <property type="entry name" value="Zn_clus"/>
    <property type="match status" value="1"/>
</dbReference>
<gene>
    <name evidence="4" type="ORF">VSDG_05097</name>
</gene>
<reference evidence="4 5" key="1">
    <citation type="submission" date="2015-09" db="EMBL/GenBank/DDBJ databases">
        <title>Host preference determinants of Valsa canker pathogens revealed by comparative genomics.</title>
        <authorList>
            <person name="Yin Z."/>
            <person name="Huang L."/>
        </authorList>
    </citation>
    <scope>NUCLEOTIDE SEQUENCE [LARGE SCALE GENOMIC DNA]</scope>
    <source>
        <strain evidence="4 5">YSFL</strain>
    </source>
</reference>
<keyword evidence="1" id="KW-0539">Nucleus</keyword>
<organism evidence="4 5">
    <name type="scientific">Cytospora chrysosperma</name>
    <name type="common">Cytospora canker fungus</name>
    <name type="synonym">Sphaeria chrysosperma</name>
    <dbReference type="NCBI Taxonomy" id="252740"/>
    <lineage>
        <taxon>Eukaryota</taxon>
        <taxon>Fungi</taxon>
        <taxon>Dikarya</taxon>
        <taxon>Ascomycota</taxon>
        <taxon>Pezizomycotina</taxon>
        <taxon>Sordariomycetes</taxon>
        <taxon>Sordariomycetidae</taxon>
        <taxon>Diaporthales</taxon>
        <taxon>Cytosporaceae</taxon>
        <taxon>Cytospora</taxon>
    </lineage>
</organism>
<evidence type="ECO:0000313" key="4">
    <source>
        <dbReference type="EMBL" id="ROV96129.1"/>
    </source>
</evidence>
<feature type="region of interest" description="Disordered" evidence="2">
    <location>
        <begin position="53"/>
        <end position="83"/>
    </location>
</feature>
<dbReference type="PROSITE" id="PS00463">
    <property type="entry name" value="ZN2_CY6_FUNGAL_1"/>
    <property type="match status" value="1"/>
</dbReference>
<comment type="caution">
    <text evidence="4">The sequence shown here is derived from an EMBL/GenBank/DDBJ whole genome shotgun (WGS) entry which is preliminary data.</text>
</comment>
<dbReference type="InterPro" id="IPR001138">
    <property type="entry name" value="Zn2Cys6_DnaBD"/>
</dbReference>
<evidence type="ECO:0000313" key="5">
    <source>
        <dbReference type="Proteomes" id="UP000284375"/>
    </source>
</evidence>
<feature type="domain" description="Zn(2)-C6 fungal-type" evidence="3">
    <location>
        <begin position="9"/>
        <end position="42"/>
    </location>
</feature>
<evidence type="ECO:0000259" key="3">
    <source>
        <dbReference type="PROSITE" id="PS50048"/>
    </source>
</evidence>
<evidence type="ECO:0000256" key="2">
    <source>
        <dbReference type="SAM" id="MobiDB-lite"/>
    </source>
</evidence>
<dbReference type="SUPFAM" id="SSF57701">
    <property type="entry name" value="Zn2/Cys6 DNA-binding domain"/>
    <property type="match status" value="1"/>
</dbReference>
<dbReference type="SMART" id="SM00066">
    <property type="entry name" value="GAL4"/>
    <property type="match status" value="1"/>
</dbReference>
<dbReference type="InterPro" id="IPR036864">
    <property type="entry name" value="Zn2-C6_fun-type_DNA-bd_sf"/>
</dbReference>
<dbReference type="AlphaFoldDB" id="A0A423VYF5"/>
<dbReference type="EMBL" id="LJZO01000021">
    <property type="protein sequence ID" value="ROV96129.1"/>
    <property type="molecule type" value="Genomic_DNA"/>
</dbReference>
<keyword evidence="5" id="KW-1185">Reference proteome</keyword>
<dbReference type="OrthoDB" id="4330117at2759"/>
<evidence type="ECO:0000256" key="1">
    <source>
        <dbReference type="ARBA" id="ARBA00023242"/>
    </source>
</evidence>
<dbReference type="Gene3D" id="4.10.240.10">
    <property type="entry name" value="Zn(2)-C6 fungal-type DNA-binding domain"/>
    <property type="match status" value="1"/>
</dbReference>